<dbReference type="STRING" id="65357.A0A024G1C3"/>
<keyword evidence="4 7" id="KW-0067">ATP-binding</keyword>
<dbReference type="SUPFAM" id="SSF56214">
    <property type="entry name" value="4'-phosphopantetheinyl transferase"/>
    <property type="match status" value="2"/>
</dbReference>
<comment type="caution">
    <text evidence="11">The sequence shown here is derived from an EMBL/GenBank/DDBJ whole genome shotgun (WGS) entry which is preliminary data.</text>
</comment>
<keyword evidence="2" id="KW-0808">Transferase</keyword>
<feature type="region of interest" description="Disordered" evidence="8">
    <location>
        <begin position="608"/>
        <end position="637"/>
    </location>
</feature>
<comment type="similarity">
    <text evidence="1 7">Belongs to the RecA family.</text>
</comment>
<feature type="compositionally biased region" description="Acidic residues" evidence="8">
    <location>
        <begin position="614"/>
        <end position="623"/>
    </location>
</feature>
<keyword evidence="3 7" id="KW-0547">Nucleotide-binding</keyword>
<dbReference type="Pfam" id="PF21096">
    <property type="entry name" value="RecA_C"/>
    <property type="match status" value="1"/>
</dbReference>
<dbReference type="GO" id="GO:0008897">
    <property type="term" value="F:holo-[acyl-carrier-protein] synthase activity"/>
    <property type="evidence" value="ECO:0007669"/>
    <property type="project" value="InterPro"/>
</dbReference>
<evidence type="ECO:0000256" key="2">
    <source>
        <dbReference type="ARBA" id="ARBA00022679"/>
    </source>
</evidence>
<dbReference type="InterPro" id="IPR037143">
    <property type="entry name" value="4-PPantetheinyl_Trfase_dom_sf"/>
</dbReference>
<sequence length="637" mass="71178">MAPHAWFVDIQPLLSTGTCAEKQKLLLMLPSHEQLQVSRFLNEKHALLALLSRLLQRTLIHLQLNIPYQDIEISRSHGQKPHLSRATMKQYNVPSEWNYNVSHDGTLVVIVSDDVDLVGVDIVDLQRPQILNSAGKIGLYHSFKNRFTDSEWAYIMEATNQTESTRRLYELWSLKEAYIKAVGVGMRLELQKCEFKHCEINENDHKIGWRMRLEGRICKEWQYLSNKLNERYIVSIAMGSQSFNSERVYPERIRAQSLHTATNIVWKEITIQELMRNAHKKSALAMAIRQIESSFGKGSVMQLGSAKIAERVETISTGSLTLDYALGIGGLPRGRIIEIYGPESSGKTTLALSCIAQAQKKDEAVCAFIDAEHAIDAHYAKALGVNIEDLYVSQPDSGEQALEITDTLIRSGAVDLVVLDSVAALVPRAELEGEMGDQQIALQARLMSQALRKLTGSLSKSHCTLIFLNQIRQKVGVIFGSPEVTSGGTALRYYASVRLDIRRQTQIKQGDAIIGNETVVKVAKNKLASPFKIARFDMIYGKGIDRMSELLDLGTQHGLINRSGAWYSLVENEAPMGQGRAKAKAFLELHEDIAKKIEQSLRDTLFEEPALADMEQEGTDDSENAAVKEEQESVISS</sequence>
<protein>
    <recommendedName>
        <fullName evidence="13">4'-phosphopantetheinyl transferase domain-containing protein</fullName>
    </recommendedName>
</protein>
<evidence type="ECO:0000313" key="11">
    <source>
        <dbReference type="EMBL" id="CCI40564.1"/>
    </source>
</evidence>
<evidence type="ECO:0000256" key="3">
    <source>
        <dbReference type="ARBA" id="ARBA00022741"/>
    </source>
</evidence>
<dbReference type="Gene3D" id="3.90.470.20">
    <property type="entry name" value="4'-phosphopantetheinyl transferase domain"/>
    <property type="match status" value="2"/>
</dbReference>
<keyword evidence="5" id="KW-0238">DNA-binding</keyword>
<proteinExistence type="inferred from homology"/>
<dbReference type="GO" id="GO:0005524">
    <property type="term" value="F:ATP binding"/>
    <property type="evidence" value="ECO:0007669"/>
    <property type="project" value="UniProtKB-KW"/>
</dbReference>
<dbReference type="InterPro" id="IPR049428">
    <property type="entry name" value="RecA-like_N"/>
</dbReference>
<dbReference type="InterPro" id="IPR020588">
    <property type="entry name" value="RecA_ATP-bd"/>
</dbReference>
<dbReference type="EMBL" id="CAIX01000009">
    <property type="protein sequence ID" value="CCI40564.1"/>
    <property type="molecule type" value="Genomic_DNA"/>
</dbReference>
<dbReference type="PANTHER" id="PTHR45900">
    <property type="entry name" value="RECA"/>
    <property type="match status" value="1"/>
</dbReference>
<organism evidence="11 12">
    <name type="scientific">Albugo candida</name>
    <dbReference type="NCBI Taxonomy" id="65357"/>
    <lineage>
        <taxon>Eukaryota</taxon>
        <taxon>Sar</taxon>
        <taxon>Stramenopiles</taxon>
        <taxon>Oomycota</taxon>
        <taxon>Peronosporomycetes</taxon>
        <taxon>Albuginales</taxon>
        <taxon>Albuginaceae</taxon>
        <taxon>Albugo</taxon>
    </lineage>
</organism>
<dbReference type="PANTHER" id="PTHR45900:SF1">
    <property type="entry name" value="MITOCHONDRIAL DNA REPAIR PROTEIN RECA HOMOLOG-RELATED"/>
    <property type="match status" value="1"/>
</dbReference>
<accession>A0A024G1C3</accession>
<dbReference type="Pfam" id="PF01648">
    <property type="entry name" value="ACPS"/>
    <property type="match status" value="1"/>
</dbReference>
<dbReference type="InterPro" id="IPR020587">
    <property type="entry name" value="RecA_monomer-monomer_interface"/>
</dbReference>
<dbReference type="Proteomes" id="UP000053237">
    <property type="component" value="Unassembled WGS sequence"/>
</dbReference>
<evidence type="ECO:0000256" key="4">
    <source>
        <dbReference type="ARBA" id="ARBA00022840"/>
    </source>
</evidence>
<keyword evidence="6" id="KW-0233">DNA recombination</keyword>
<keyword evidence="12" id="KW-1185">Reference proteome</keyword>
<dbReference type="InterPro" id="IPR003593">
    <property type="entry name" value="AAA+_ATPase"/>
</dbReference>
<dbReference type="SMART" id="SM00382">
    <property type="entry name" value="AAA"/>
    <property type="match status" value="1"/>
</dbReference>
<dbReference type="Pfam" id="PF22624">
    <property type="entry name" value="AASDHPPT_N"/>
    <property type="match status" value="1"/>
</dbReference>
<dbReference type="AlphaFoldDB" id="A0A024G1C3"/>
<dbReference type="GO" id="GO:0006281">
    <property type="term" value="P:DNA repair"/>
    <property type="evidence" value="ECO:0007669"/>
    <property type="project" value="InterPro"/>
</dbReference>
<dbReference type="PROSITE" id="PS50162">
    <property type="entry name" value="RECA_2"/>
    <property type="match status" value="1"/>
</dbReference>
<dbReference type="PROSITE" id="PS50163">
    <property type="entry name" value="RECA_3"/>
    <property type="match status" value="1"/>
</dbReference>
<evidence type="ECO:0008006" key="13">
    <source>
        <dbReference type="Google" id="ProtNLM"/>
    </source>
</evidence>
<feature type="domain" description="RecA family profile 1" evidence="9">
    <location>
        <begin position="311"/>
        <end position="471"/>
    </location>
</feature>
<dbReference type="GO" id="GO:0006310">
    <property type="term" value="P:DNA recombination"/>
    <property type="evidence" value="ECO:0007669"/>
    <property type="project" value="UniProtKB-KW"/>
</dbReference>
<dbReference type="NCBIfam" id="TIGR02012">
    <property type="entry name" value="tigrfam_recA"/>
    <property type="match status" value="1"/>
</dbReference>
<dbReference type="PRINTS" id="PR00142">
    <property type="entry name" value="RECA"/>
</dbReference>
<evidence type="ECO:0000256" key="5">
    <source>
        <dbReference type="ARBA" id="ARBA00023125"/>
    </source>
</evidence>
<dbReference type="InterPro" id="IPR055066">
    <property type="entry name" value="AASDHPPT_N"/>
</dbReference>
<dbReference type="HAMAP" id="MF_00268">
    <property type="entry name" value="RecA"/>
    <property type="match status" value="1"/>
</dbReference>
<dbReference type="InterPro" id="IPR008278">
    <property type="entry name" value="4-PPantetheinyl_Trfase_dom"/>
</dbReference>
<dbReference type="InterPro" id="IPR013765">
    <property type="entry name" value="DNA_recomb/repair_RecA"/>
</dbReference>
<reference evidence="11 12" key="1">
    <citation type="submission" date="2012-05" db="EMBL/GenBank/DDBJ databases">
        <title>Recombination and specialization in a pathogen metapopulation.</title>
        <authorList>
            <person name="Gardiner A."/>
            <person name="Kemen E."/>
            <person name="Schultz-Larsen T."/>
            <person name="MacLean D."/>
            <person name="Van Oosterhout C."/>
            <person name="Jones J.D.G."/>
        </authorList>
    </citation>
    <scope>NUCLEOTIDE SEQUENCE [LARGE SCALE GENOMIC DNA]</scope>
    <source>
        <strain evidence="11 12">Ac Nc2</strain>
    </source>
</reference>
<dbReference type="Pfam" id="PF00154">
    <property type="entry name" value="RecA_N"/>
    <property type="match status" value="1"/>
</dbReference>
<evidence type="ECO:0000256" key="7">
    <source>
        <dbReference type="RuleBase" id="RU003422"/>
    </source>
</evidence>
<evidence type="ECO:0000256" key="6">
    <source>
        <dbReference type="ARBA" id="ARBA00023172"/>
    </source>
</evidence>
<dbReference type="GO" id="GO:0003697">
    <property type="term" value="F:single-stranded DNA binding"/>
    <property type="evidence" value="ECO:0007669"/>
    <property type="project" value="InterPro"/>
</dbReference>
<dbReference type="SUPFAM" id="SSF52540">
    <property type="entry name" value="P-loop containing nucleoside triphosphate hydrolases"/>
    <property type="match status" value="1"/>
</dbReference>
<evidence type="ECO:0000313" key="12">
    <source>
        <dbReference type="Proteomes" id="UP000053237"/>
    </source>
</evidence>
<dbReference type="OrthoDB" id="5957327at2759"/>
<dbReference type="SUPFAM" id="SSF54752">
    <property type="entry name" value="RecA protein, C-terminal domain"/>
    <property type="match status" value="1"/>
</dbReference>
<feature type="domain" description="RecA family profile 2" evidence="10">
    <location>
        <begin position="476"/>
        <end position="549"/>
    </location>
</feature>
<dbReference type="GO" id="GO:0140664">
    <property type="term" value="F:ATP-dependent DNA damage sensor activity"/>
    <property type="evidence" value="ECO:0007669"/>
    <property type="project" value="InterPro"/>
</dbReference>
<dbReference type="InterPro" id="IPR027417">
    <property type="entry name" value="P-loop_NTPase"/>
</dbReference>
<evidence type="ECO:0000259" key="10">
    <source>
        <dbReference type="PROSITE" id="PS50163"/>
    </source>
</evidence>
<name>A0A024G1C3_9STRA</name>
<dbReference type="Gene3D" id="3.40.50.300">
    <property type="entry name" value="P-loop containing nucleotide triphosphate hydrolases"/>
    <property type="match status" value="1"/>
</dbReference>
<dbReference type="GO" id="GO:0000287">
    <property type="term" value="F:magnesium ion binding"/>
    <property type="evidence" value="ECO:0007669"/>
    <property type="project" value="InterPro"/>
</dbReference>
<gene>
    <name evidence="11" type="ORF">BN9_013480</name>
</gene>
<dbReference type="FunFam" id="3.40.50.300:FF:000087">
    <property type="entry name" value="Recombinase RecA"/>
    <property type="match status" value="1"/>
</dbReference>
<dbReference type="InParanoid" id="A0A024G1C3"/>
<evidence type="ECO:0000256" key="1">
    <source>
        <dbReference type="ARBA" id="ARBA00009391"/>
    </source>
</evidence>
<dbReference type="CDD" id="cd00983">
    <property type="entry name" value="RecA"/>
    <property type="match status" value="1"/>
</dbReference>
<evidence type="ECO:0000259" key="9">
    <source>
        <dbReference type="PROSITE" id="PS50162"/>
    </source>
</evidence>
<dbReference type="InterPro" id="IPR049261">
    <property type="entry name" value="RecA-like_C"/>
</dbReference>
<evidence type="ECO:0000256" key="8">
    <source>
        <dbReference type="SAM" id="MobiDB-lite"/>
    </source>
</evidence>
<dbReference type="InterPro" id="IPR023400">
    <property type="entry name" value="RecA_C_sf"/>
</dbReference>